<evidence type="ECO:0000313" key="2">
    <source>
        <dbReference type="EMBL" id="WVZ99130.1"/>
    </source>
</evidence>
<dbReference type="AlphaFoldDB" id="A0AAQ3XIA8"/>
<sequence>MLLGISRRSDQRRSWQVQISVRNNALSLLTFHGLPSPSRTFSAPTSSPSHRTPPSHPPRQSPATRLAGAPSLASWSPTSPERGGKEPPRPDPAPAVRAEEEEVVGMRGGWRRVARRRAGGGVAWPRRRGAHGSAARRVASVGGRAWRGRRPRPAS</sequence>
<protein>
    <submittedName>
        <fullName evidence="2">Uncharacterized protein</fullName>
    </submittedName>
</protein>
<gene>
    <name evidence="2" type="ORF">U9M48_044477</name>
</gene>
<evidence type="ECO:0000313" key="3">
    <source>
        <dbReference type="Proteomes" id="UP001341281"/>
    </source>
</evidence>
<feature type="compositionally biased region" description="Low complexity" evidence="1">
    <location>
        <begin position="131"/>
        <end position="144"/>
    </location>
</feature>
<dbReference type="EMBL" id="CP144754">
    <property type="protein sequence ID" value="WVZ99130.1"/>
    <property type="molecule type" value="Genomic_DNA"/>
</dbReference>
<feature type="compositionally biased region" description="Low complexity" evidence="1">
    <location>
        <begin position="42"/>
        <end position="52"/>
    </location>
</feature>
<reference evidence="2 3" key="1">
    <citation type="submission" date="2024-02" db="EMBL/GenBank/DDBJ databases">
        <title>High-quality chromosome-scale genome assembly of Pensacola bahiagrass (Paspalum notatum Flugge var. saurae).</title>
        <authorList>
            <person name="Vega J.M."/>
            <person name="Podio M."/>
            <person name="Orjuela J."/>
            <person name="Siena L.A."/>
            <person name="Pessino S.C."/>
            <person name="Combes M.C."/>
            <person name="Mariac C."/>
            <person name="Albertini E."/>
            <person name="Pupilli F."/>
            <person name="Ortiz J.P.A."/>
            <person name="Leblanc O."/>
        </authorList>
    </citation>
    <scope>NUCLEOTIDE SEQUENCE [LARGE SCALE GENOMIC DNA]</scope>
    <source>
        <strain evidence="2">R1</strain>
        <tissue evidence="2">Leaf</tissue>
    </source>
</reference>
<feature type="region of interest" description="Disordered" evidence="1">
    <location>
        <begin position="35"/>
        <end position="155"/>
    </location>
</feature>
<dbReference type="Proteomes" id="UP001341281">
    <property type="component" value="Chromosome 10"/>
</dbReference>
<feature type="compositionally biased region" description="Basic residues" evidence="1">
    <location>
        <begin position="109"/>
        <end position="118"/>
    </location>
</feature>
<accession>A0AAQ3XIA8</accession>
<proteinExistence type="predicted"/>
<evidence type="ECO:0000256" key="1">
    <source>
        <dbReference type="SAM" id="MobiDB-lite"/>
    </source>
</evidence>
<name>A0AAQ3XIA8_PASNO</name>
<feature type="compositionally biased region" description="Basic residues" evidence="1">
    <location>
        <begin position="146"/>
        <end position="155"/>
    </location>
</feature>
<organism evidence="2 3">
    <name type="scientific">Paspalum notatum var. saurae</name>
    <dbReference type="NCBI Taxonomy" id="547442"/>
    <lineage>
        <taxon>Eukaryota</taxon>
        <taxon>Viridiplantae</taxon>
        <taxon>Streptophyta</taxon>
        <taxon>Embryophyta</taxon>
        <taxon>Tracheophyta</taxon>
        <taxon>Spermatophyta</taxon>
        <taxon>Magnoliopsida</taxon>
        <taxon>Liliopsida</taxon>
        <taxon>Poales</taxon>
        <taxon>Poaceae</taxon>
        <taxon>PACMAD clade</taxon>
        <taxon>Panicoideae</taxon>
        <taxon>Andropogonodae</taxon>
        <taxon>Paspaleae</taxon>
        <taxon>Paspalinae</taxon>
        <taxon>Paspalum</taxon>
    </lineage>
</organism>
<keyword evidence="3" id="KW-1185">Reference proteome</keyword>